<evidence type="ECO:0000313" key="3">
    <source>
        <dbReference type="Proteomes" id="UP000250235"/>
    </source>
</evidence>
<name>A0A2Z7C6N9_9LAMI</name>
<dbReference type="Proteomes" id="UP000250235">
    <property type="component" value="Unassembled WGS sequence"/>
</dbReference>
<sequence>MSLEKAKRQRLDKLERRRFEVPLESQSMEFAYDQSLIFQQMLSSNAFSRKPKLSAVVKRSARDKATTYRKNIQSQATVQPAGTSSKRNQQTTTVEFTSSVVKGCKPAAKFAWSVVKY</sequence>
<organism evidence="2 3">
    <name type="scientific">Dorcoceras hygrometricum</name>
    <dbReference type="NCBI Taxonomy" id="472368"/>
    <lineage>
        <taxon>Eukaryota</taxon>
        <taxon>Viridiplantae</taxon>
        <taxon>Streptophyta</taxon>
        <taxon>Embryophyta</taxon>
        <taxon>Tracheophyta</taxon>
        <taxon>Spermatophyta</taxon>
        <taxon>Magnoliopsida</taxon>
        <taxon>eudicotyledons</taxon>
        <taxon>Gunneridae</taxon>
        <taxon>Pentapetalae</taxon>
        <taxon>asterids</taxon>
        <taxon>lamiids</taxon>
        <taxon>Lamiales</taxon>
        <taxon>Gesneriaceae</taxon>
        <taxon>Didymocarpoideae</taxon>
        <taxon>Trichosporeae</taxon>
        <taxon>Loxocarpinae</taxon>
        <taxon>Dorcoceras</taxon>
    </lineage>
</organism>
<feature type="region of interest" description="Disordered" evidence="1">
    <location>
        <begin position="69"/>
        <end position="92"/>
    </location>
</feature>
<dbReference type="EMBL" id="KV000602">
    <property type="protein sequence ID" value="KZV40090.1"/>
    <property type="molecule type" value="Genomic_DNA"/>
</dbReference>
<protein>
    <submittedName>
        <fullName evidence="2">Uncharacterized protein</fullName>
    </submittedName>
</protein>
<dbReference type="AlphaFoldDB" id="A0A2Z7C6N9"/>
<keyword evidence="3" id="KW-1185">Reference proteome</keyword>
<evidence type="ECO:0000256" key="1">
    <source>
        <dbReference type="SAM" id="MobiDB-lite"/>
    </source>
</evidence>
<accession>A0A2Z7C6N9</accession>
<evidence type="ECO:0000313" key="2">
    <source>
        <dbReference type="EMBL" id="KZV40090.1"/>
    </source>
</evidence>
<gene>
    <name evidence="2" type="ORF">F511_41058</name>
</gene>
<proteinExistence type="predicted"/>
<reference evidence="2 3" key="1">
    <citation type="journal article" date="2015" name="Proc. Natl. Acad. Sci. U.S.A.">
        <title>The resurrection genome of Boea hygrometrica: A blueprint for survival of dehydration.</title>
        <authorList>
            <person name="Xiao L."/>
            <person name="Yang G."/>
            <person name="Zhang L."/>
            <person name="Yang X."/>
            <person name="Zhao S."/>
            <person name="Ji Z."/>
            <person name="Zhou Q."/>
            <person name="Hu M."/>
            <person name="Wang Y."/>
            <person name="Chen M."/>
            <person name="Xu Y."/>
            <person name="Jin H."/>
            <person name="Xiao X."/>
            <person name="Hu G."/>
            <person name="Bao F."/>
            <person name="Hu Y."/>
            <person name="Wan P."/>
            <person name="Li L."/>
            <person name="Deng X."/>
            <person name="Kuang T."/>
            <person name="Xiang C."/>
            <person name="Zhu J.K."/>
            <person name="Oliver M.J."/>
            <person name="He Y."/>
        </authorList>
    </citation>
    <scope>NUCLEOTIDE SEQUENCE [LARGE SCALE GENOMIC DNA]</scope>
    <source>
        <strain evidence="3">cv. XS01</strain>
    </source>
</reference>